<comment type="caution">
    <text evidence="2">The sequence shown here is derived from an EMBL/GenBank/DDBJ whole genome shotgun (WGS) entry which is preliminary data.</text>
</comment>
<dbReference type="Pfam" id="PF13884">
    <property type="entry name" value="Peptidase_S74"/>
    <property type="match status" value="1"/>
</dbReference>
<sequence length="802" mass="84485">MTSVAFDRRTGLVSSAAFKGPCKAATTANINLNGEQTIDGVSVVDGDRVLVKDQTDARNNGIWVVSTGNWQRAPDFRDNNDVVSGTMVAIASGTLSGNAIFSVQNSGDIVIGTTLLSLFRAVATAAQGEKADNAVQFVSQSLTTAQKKQSRTNIGAAATAYLATNVVELGADNTGASATSTAFQAAYDATSVGDPIVVPDGTYQVPSITGTDHRYWIVYGLLTSGNFADYLPGTVVQPGMFTPSGGPTIISELKNGSVPTTTSNANVDILRSYYRSYWQGGSGGGRLNGFHLITDVQAGASGIHQIGTFEINVTGQPGTTTGNGNYVAQQSLATASAAASSGGVPDSLFGGNDYVLVNGGATGWLHSCGREIDNNINATVTYNTGLEVAKYGSANGSSVDYALHADSWSSAPWKGGFLAGGMASSFAALATTASFLKASVSAGIAYGLDLYGTPISGSYLRGNDIDLLSGEAQFSKAAQVVKIGNPTTASSTFIYGYSSGGGVSFPDSRITFSGGTAGTAWVGNLSLKAGVVLADTTLIRPATDNVCDFGTASFRIKQYYGVNTAISSSDERLKKLRGGFTDTELDAIGEVQLIIFQWLDSVAEKGDEARLHAGVIAQRVDEAFTNHGISASNFGLWCSDPLYEFVDEEYEEAEPVLEDYTVEEESYSIVDGKAVVTFENVTKQRQKMEEYPLFDAGGNPVMSIAKPARPAREIKDDDGNVIGMTEAVEAMPSVQVTYSVPVTSTVTKTRQVNKPVLDENGTQKTILGIRYEQFTVMRQAWLERELSKAQARIEALEQGTSK</sequence>
<reference evidence="2 3" key="1">
    <citation type="submission" date="2018-08" db="EMBL/GenBank/DDBJ databases">
        <title>Genome sequencing of Agrobacterium vitis strain ICMP 10754.</title>
        <authorList>
            <person name="Visnovsky S.B."/>
            <person name="Pitman A.R."/>
        </authorList>
    </citation>
    <scope>NUCLEOTIDE SEQUENCE [LARGE SCALE GENOMIC DNA]</scope>
    <source>
        <strain evidence="2 3">ICMP 10754</strain>
    </source>
</reference>
<dbReference type="CDD" id="cd10144">
    <property type="entry name" value="Peptidase_S74_CIMCD"/>
    <property type="match status" value="1"/>
</dbReference>
<feature type="domain" description="Peptidase S74" evidence="1">
    <location>
        <begin position="569"/>
        <end position="800"/>
    </location>
</feature>
<evidence type="ECO:0000313" key="2">
    <source>
        <dbReference type="EMBL" id="KAA3527042.1"/>
    </source>
</evidence>
<dbReference type="InterPro" id="IPR011050">
    <property type="entry name" value="Pectin_lyase_fold/virulence"/>
</dbReference>
<dbReference type="EMBL" id="QUSG01000006">
    <property type="protein sequence ID" value="KAA3527042.1"/>
    <property type="molecule type" value="Genomic_DNA"/>
</dbReference>
<dbReference type="InterPro" id="IPR030392">
    <property type="entry name" value="S74_ICA"/>
</dbReference>
<accession>A0A7J4X4T9</accession>
<evidence type="ECO:0000313" key="3">
    <source>
        <dbReference type="Proteomes" id="UP000436911"/>
    </source>
</evidence>
<dbReference type="SUPFAM" id="SSF51126">
    <property type="entry name" value="Pectin lyase-like"/>
    <property type="match status" value="1"/>
</dbReference>
<dbReference type="AlphaFoldDB" id="A0A7J4X4T9"/>
<organism evidence="2 3">
    <name type="scientific">Agrobacterium vitis</name>
    <name type="common">Rhizobium vitis</name>
    <dbReference type="NCBI Taxonomy" id="373"/>
    <lineage>
        <taxon>Bacteria</taxon>
        <taxon>Pseudomonadati</taxon>
        <taxon>Pseudomonadota</taxon>
        <taxon>Alphaproteobacteria</taxon>
        <taxon>Hyphomicrobiales</taxon>
        <taxon>Rhizobiaceae</taxon>
        <taxon>Rhizobium/Agrobacterium group</taxon>
        <taxon>Agrobacterium</taxon>
    </lineage>
</organism>
<dbReference type="Gene3D" id="1.10.10.10">
    <property type="entry name" value="Winged helix-like DNA-binding domain superfamily/Winged helix DNA-binding domain"/>
    <property type="match status" value="1"/>
</dbReference>
<dbReference type="PROSITE" id="PS51688">
    <property type="entry name" value="ICA"/>
    <property type="match status" value="1"/>
</dbReference>
<dbReference type="InterPro" id="IPR036388">
    <property type="entry name" value="WH-like_DNA-bd_sf"/>
</dbReference>
<gene>
    <name evidence="2" type="ORF">DXT89_13995</name>
</gene>
<evidence type="ECO:0000259" key="1">
    <source>
        <dbReference type="PROSITE" id="PS51688"/>
    </source>
</evidence>
<dbReference type="RefSeq" id="WP_149916792.1">
    <property type="nucleotide sequence ID" value="NZ_QUSG01000006.1"/>
</dbReference>
<name>A0A7J4X4T9_AGRVI</name>
<dbReference type="Proteomes" id="UP000436911">
    <property type="component" value="Unassembled WGS sequence"/>
</dbReference>
<proteinExistence type="predicted"/>
<protein>
    <submittedName>
        <fullName evidence="2">Tail fiber domain-containing protein</fullName>
    </submittedName>
</protein>